<feature type="domain" description="SSD" evidence="7">
    <location>
        <begin position="761"/>
        <end position="886"/>
    </location>
</feature>
<dbReference type="InterPro" id="IPR004869">
    <property type="entry name" value="MMPL_dom"/>
</dbReference>
<keyword evidence="4 6" id="KW-1133">Transmembrane helix</keyword>
<evidence type="ECO:0000256" key="6">
    <source>
        <dbReference type="SAM" id="Phobius"/>
    </source>
</evidence>
<evidence type="ECO:0000256" key="5">
    <source>
        <dbReference type="ARBA" id="ARBA00023136"/>
    </source>
</evidence>
<keyword evidence="2" id="KW-1003">Cell membrane</keyword>
<dbReference type="PROSITE" id="PS50156">
    <property type="entry name" value="SSD"/>
    <property type="match status" value="1"/>
</dbReference>
<accession>A6G9V0</accession>
<dbReference type="PANTHER" id="PTHR33406:SF13">
    <property type="entry name" value="MEMBRANE PROTEIN YDFJ"/>
    <property type="match status" value="1"/>
</dbReference>
<evidence type="ECO:0000256" key="4">
    <source>
        <dbReference type="ARBA" id="ARBA00022989"/>
    </source>
</evidence>
<dbReference type="Gene3D" id="1.20.1640.10">
    <property type="entry name" value="Multidrug efflux transporter AcrB transmembrane domain"/>
    <property type="match status" value="2"/>
</dbReference>
<feature type="transmembrane region" description="Helical" evidence="6">
    <location>
        <begin position="834"/>
        <end position="853"/>
    </location>
</feature>
<sequence length="891" mass="95687">MLMTLLGVFYATQLTITTSRFGLVHEDNWYQRRMLDFFDAFGYPDSPVVIVRGGTPEDRRETVDRYVEKLEADPLFEGRVLAKIDAESVSETLLIQEPGALAELRRQLPPEADLPGAIEEGLEGVFGLLEGQMLAALDGELEVDPKQSAEGLERLGALAKALDGKLAEDAGQGEPVDGAALLEALAGEELSERLPTDEDMRERGLDPEGYFISNDGEHLLVAVFPEFGGDEVDDYGPAVETMRSIQKELDYAGDTELLLTGLPFLVIDEEGVLANGLMRVTIGTGVGIFLLLTWAFRSLRRTIAALIPIAVGTAVSLGALRILFESLDPISSAFGAVLMGLAIDFPVHLIARYDEDLRKGRTRGEALRSALCKAGPGVVTGAVTTGLAFLTVATTEFTSYGELGMVTAIGLFVSLVVSLIVLPLVFGRGDLEAKETPAEPRKIASSVARIAGKAPILVVGASVLFALIGTALTPDYNPRYLDYLPPGFEPTKALRVLENDGAMSPWFAFATADDIEQARDRAEDLREQSSVAHVDSPSDLLPELDDAKLAKLRADFEGLEREPDWAKLADRQPKAADLKAKVQDIVDALDELSFAAEQADQGEAAAAKIAATKEAFEGLAKRLETVPAERAGETLDAIENDMAAYMGPAWGLAAKVAERGHWEAGDLPPMFRKRFVATDGSERLALFVYPTPDVHSGLDGNIAAKRFAEQLESIDPQAAGQGVTLYRHNLMIVHGFQRATFFSACLVIVLLLLDFASLRKALLAIFPVVIGMGWMLGIFGLLNLRISVASIVVLPLMLGIGIDAGVHMMHRWEINATHNGGVARIREVVEGTGGAVLLSSLTTMVGFAGLLLGRHRGMMELGGTMVIGIACTLIASVVVLPALLVALDRAK</sequence>
<name>A6G9V0_9BACT</name>
<dbReference type="EMBL" id="ABCS01000047">
    <property type="protein sequence ID" value="EDM77386.1"/>
    <property type="molecule type" value="Genomic_DNA"/>
</dbReference>
<feature type="transmembrane region" description="Helical" evidence="6">
    <location>
        <begin position="788"/>
        <end position="806"/>
    </location>
</feature>
<feature type="transmembrane region" description="Helical" evidence="6">
    <location>
        <begin position="405"/>
        <end position="426"/>
    </location>
</feature>
<dbReference type="InterPro" id="IPR050545">
    <property type="entry name" value="Mycobact_MmpL"/>
</dbReference>
<evidence type="ECO:0000256" key="2">
    <source>
        <dbReference type="ARBA" id="ARBA00022475"/>
    </source>
</evidence>
<keyword evidence="9" id="KW-1185">Reference proteome</keyword>
<dbReference type="GO" id="GO:0032259">
    <property type="term" value="P:methylation"/>
    <property type="evidence" value="ECO:0007669"/>
    <property type="project" value="UniProtKB-KW"/>
</dbReference>
<reference evidence="8 9" key="1">
    <citation type="submission" date="2007-06" db="EMBL/GenBank/DDBJ databases">
        <authorList>
            <person name="Shimkets L."/>
            <person name="Ferriera S."/>
            <person name="Johnson J."/>
            <person name="Kravitz S."/>
            <person name="Beeson K."/>
            <person name="Sutton G."/>
            <person name="Rogers Y.-H."/>
            <person name="Friedman R."/>
            <person name="Frazier M."/>
            <person name="Venter J.C."/>
        </authorList>
    </citation>
    <scope>NUCLEOTIDE SEQUENCE [LARGE SCALE GENOMIC DNA]</scope>
    <source>
        <strain evidence="8 9">SIR-1</strain>
    </source>
</reference>
<dbReference type="GO" id="GO:0005886">
    <property type="term" value="C:plasma membrane"/>
    <property type="evidence" value="ECO:0007669"/>
    <property type="project" value="UniProtKB-SubCell"/>
</dbReference>
<evidence type="ECO:0000259" key="7">
    <source>
        <dbReference type="PROSITE" id="PS50156"/>
    </source>
</evidence>
<feature type="transmembrane region" description="Helical" evidence="6">
    <location>
        <begin position="735"/>
        <end position="755"/>
    </location>
</feature>
<organism evidence="8 9">
    <name type="scientific">Plesiocystis pacifica SIR-1</name>
    <dbReference type="NCBI Taxonomy" id="391625"/>
    <lineage>
        <taxon>Bacteria</taxon>
        <taxon>Pseudomonadati</taxon>
        <taxon>Myxococcota</taxon>
        <taxon>Polyangia</taxon>
        <taxon>Nannocystales</taxon>
        <taxon>Nannocystaceae</taxon>
        <taxon>Plesiocystis</taxon>
    </lineage>
</organism>
<feature type="transmembrane region" description="Helical" evidence="6">
    <location>
        <begin position="330"/>
        <end position="351"/>
    </location>
</feature>
<keyword evidence="5 6" id="KW-0472">Membrane</keyword>
<feature type="transmembrane region" description="Helical" evidence="6">
    <location>
        <begin position="447"/>
        <end position="472"/>
    </location>
</feature>
<dbReference type="Pfam" id="PF03176">
    <property type="entry name" value="MMPL"/>
    <property type="match status" value="2"/>
</dbReference>
<dbReference type="InterPro" id="IPR000731">
    <property type="entry name" value="SSD"/>
</dbReference>
<dbReference type="GO" id="GO:0008168">
    <property type="term" value="F:methyltransferase activity"/>
    <property type="evidence" value="ECO:0007669"/>
    <property type="project" value="UniProtKB-KW"/>
</dbReference>
<protein>
    <submittedName>
        <fullName evidence="8">Putative rRNA methylase</fullName>
    </submittedName>
</protein>
<feature type="transmembrane region" description="Helical" evidence="6">
    <location>
        <begin position="371"/>
        <end position="393"/>
    </location>
</feature>
<keyword evidence="8" id="KW-0489">Methyltransferase</keyword>
<keyword evidence="8" id="KW-0808">Transferase</keyword>
<dbReference type="Proteomes" id="UP000005801">
    <property type="component" value="Unassembled WGS sequence"/>
</dbReference>
<dbReference type="eggNOG" id="COG4258">
    <property type="taxonomic scope" value="Bacteria"/>
</dbReference>
<feature type="transmembrane region" description="Helical" evidence="6">
    <location>
        <begin position="303"/>
        <end position="324"/>
    </location>
</feature>
<proteinExistence type="predicted"/>
<evidence type="ECO:0000313" key="9">
    <source>
        <dbReference type="Proteomes" id="UP000005801"/>
    </source>
</evidence>
<dbReference type="STRING" id="391625.PPSIR1_09950"/>
<feature type="transmembrane region" description="Helical" evidence="6">
    <location>
        <begin position="865"/>
        <end position="887"/>
    </location>
</feature>
<comment type="caution">
    <text evidence="8">The sequence shown here is derived from an EMBL/GenBank/DDBJ whole genome shotgun (WGS) entry which is preliminary data.</text>
</comment>
<dbReference type="AlphaFoldDB" id="A6G9V0"/>
<keyword evidence="3 6" id="KW-0812">Transmembrane</keyword>
<comment type="subcellular location">
    <subcellularLocation>
        <location evidence="1">Cell membrane</location>
        <topology evidence="1">Multi-pass membrane protein</topology>
    </subcellularLocation>
</comment>
<evidence type="ECO:0000313" key="8">
    <source>
        <dbReference type="EMBL" id="EDM77386.1"/>
    </source>
</evidence>
<feature type="transmembrane region" description="Helical" evidence="6">
    <location>
        <begin position="762"/>
        <end position="782"/>
    </location>
</feature>
<gene>
    <name evidence="8" type="ORF">PPSIR1_09950</name>
</gene>
<feature type="transmembrane region" description="Helical" evidence="6">
    <location>
        <begin position="276"/>
        <end position="296"/>
    </location>
</feature>
<dbReference type="PANTHER" id="PTHR33406">
    <property type="entry name" value="MEMBRANE PROTEIN MJ1562-RELATED"/>
    <property type="match status" value="1"/>
</dbReference>
<evidence type="ECO:0000256" key="3">
    <source>
        <dbReference type="ARBA" id="ARBA00022692"/>
    </source>
</evidence>
<dbReference type="SUPFAM" id="SSF82866">
    <property type="entry name" value="Multidrug efflux transporter AcrB transmembrane domain"/>
    <property type="match status" value="2"/>
</dbReference>
<evidence type="ECO:0000256" key="1">
    <source>
        <dbReference type="ARBA" id="ARBA00004651"/>
    </source>
</evidence>